<comment type="subcellular location">
    <subcellularLocation>
        <location evidence="1">Membrane</location>
    </subcellularLocation>
</comment>
<keyword evidence="8" id="KW-0934">Plastid</keyword>
<evidence type="ECO:0000256" key="3">
    <source>
        <dbReference type="ARBA" id="ARBA00022448"/>
    </source>
</evidence>
<keyword evidence="3" id="KW-0813">Transport</keyword>
<comment type="similarity">
    <text evidence="2">Belongs to the ATPase delta chain family.</text>
</comment>
<dbReference type="SUPFAM" id="SSF47928">
    <property type="entry name" value="N-terminal domain of the delta subunit of the F1F0-ATP synthase"/>
    <property type="match status" value="1"/>
</dbReference>
<dbReference type="InterPro" id="IPR000711">
    <property type="entry name" value="ATPase_OSCP/dsu"/>
</dbReference>
<dbReference type="GO" id="GO:0016020">
    <property type="term" value="C:membrane"/>
    <property type="evidence" value="ECO:0007669"/>
    <property type="project" value="UniProtKB-SubCell"/>
</dbReference>
<evidence type="ECO:0000256" key="1">
    <source>
        <dbReference type="ARBA" id="ARBA00004370"/>
    </source>
</evidence>
<evidence type="ECO:0000256" key="6">
    <source>
        <dbReference type="ARBA" id="ARBA00023136"/>
    </source>
</evidence>
<evidence type="ECO:0000256" key="5">
    <source>
        <dbReference type="ARBA" id="ARBA00023065"/>
    </source>
</evidence>
<keyword evidence="4" id="KW-0375">Hydrogen ion transport</keyword>
<dbReference type="InterPro" id="IPR026015">
    <property type="entry name" value="ATP_synth_OSCP/delta_N_sf"/>
</dbReference>
<dbReference type="EMBL" id="KX284727">
    <property type="protein sequence ID" value="AOM67882.1"/>
    <property type="molecule type" value="Genomic_DNA"/>
</dbReference>
<dbReference type="InterPro" id="IPR020781">
    <property type="entry name" value="ATPase_OSCP/d_CS"/>
</dbReference>
<evidence type="ECO:0000313" key="8">
    <source>
        <dbReference type="EMBL" id="AOM67882.1"/>
    </source>
</evidence>
<dbReference type="AlphaFoldDB" id="A0A1C9CHQ4"/>
<protein>
    <submittedName>
        <fullName evidence="8">ATP synthase CF1 delta subunit</fullName>
    </submittedName>
</protein>
<keyword evidence="5" id="KW-0406">Ion transport</keyword>
<evidence type="ECO:0000256" key="2">
    <source>
        <dbReference type="ARBA" id="ARBA00007046"/>
    </source>
</evidence>
<sequence>MSNQSTITKVALPYAEALLESVKEIDLIDKTKEDLSLISTILLESPDLRFFLKNPLIDSGSKKKVLSQLLLNQVNNYVLKFLQVLIDRRRISLLDIIIEKFFELVYKLESIMIAKITTAVVFTESQKESLIEKLKTITQSKQVKLVINIETNLIAGFIVQIGSKIIDTSLSGKLKYMAFYLNSI</sequence>
<evidence type="ECO:0000256" key="4">
    <source>
        <dbReference type="ARBA" id="ARBA00022781"/>
    </source>
</evidence>
<dbReference type="PANTHER" id="PTHR11910">
    <property type="entry name" value="ATP SYNTHASE DELTA CHAIN"/>
    <property type="match status" value="1"/>
</dbReference>
<dbReference type="PRINTS" id="PR00125">
    <property type="entry name" value="ATPASEDELTA"/>
</dbReference>
<dbReference type="GeneID" id="29074339"/>
<accession>A0A1C9CHQ4</accession>
<name>A0A1C9CHQ4_PLOCA</name>
<dbReference type="RefSeq" id="YP_009297944.1">
    <property type="nucleotide sequence ID" value="NC_031179.1"/>
</dbReference>
<geneLocation type="plastid" evidence="8"/>
<dbReference type="Gene3D" id="1.10.520.20">
    <property type="entry name" value="N-terminal domain of the delta subunit of the F1F0-ATP synthase"/>
    <property type="match status" value="1"/>
</dbReference>
<dbReference type="Pfam" id="PF00213">
    <property type="entry name" value="OSCP"/>
    <property type="match status" value="1"/>
</dbReference>
<dbReference type="NCBIfam" id="TIGR01145">
    <property type="entry name" value="ATP_synt_delta"/>
    <property type="match status" value="1"/>
</dbReference>
<keyword evidence="6" id="KW-0472">Membrane</keyword>
<keyword evidence="7" id="KW-0066">ATP synthesis</keyword>
<dbReference type="PROSITE" id="PS00389">
    <property type="entry name" value="ATPASE_DELTA"/>
    <property type="match status" value="1"/>
</dbReference>
<dbReference type="HAMAP" id="MF_01416">
    <property type="entry name" value="ATP_synth_delta_bact"/>
    <property type="match status" value="1"/>
</dbReference>
<organism evidence="8">
    <name type="scientific">Plocamium cartilagineum</name>
    <name type="common">Red comb weed</name>
    <name type="synonym">Gelidium cartilagineum</name>
    <dbReference type="NCBI Taxonomy" id="31452"/>
    <lineage>
        <taxon>Eukaryota</taxon>
        <taxon>Rhodophyta</taxon>
        <taxon>Florideophyceae</taxon>
        <taxon>Rhodymeniophycidae</taxon>
        <taxon>Plocamiales</taxon>
        <taxon>Plocamiaceae</taxon>
        <taxon>Plocamium</taxon>
    </lineage>
</organism>
<evidence type="ECO:0000256" key="7">
    <source>
        <dbReference type="ARBA" id="ARBA00023310"/>
    </source>
</evidence>
<proteinExistence type="inferred from homology"/>
<gene>
    <name evidence="8" type="primary">atpD</name>
    <name evidence="8" type="ORF">Plocam_046</name>
</gene>
<dbReference type="GO" id="GO:0046933">
    <property type="term" value="F:proton-transporting ATP synthase activity, rotational mechanism"/>
    <property type="evidence" value="ECO:0007669"/>
    <property type="project" value="InterPro"/>
</dbReference>
<reference evidence="8" key="1">
    <citation type="journal article" date="2016" name="BMC Biol.">
        <title>Parallel evolution of highly conserved plastid genome architecture in red seaweeds and seed plants.</title>
        <authorList>
            <person name="Lee J."/>
            <person name="Cho C.H."/>
            <person name="Park S.I."/>
            <person name="Choi J.W."/>
            <person name="Song H.S."/>
            <person name="West J.A."/>
            <person name="Bhattacharya D."/>
            <person name="Yoon H.S."/>
        </authorList>
    </citation>
    <scope>NUCLEOTIDE SEQUENCE</scope>
</reference>